<feature type="chain" id="PRO_5029443889" evidence="6">
    <location>
        <begin position="29"/>
        <end position="152"/>
    </location>
</feature>
<keyword evidence="9" id="KW-1185">Reference proteome</keyword>
<dbReference type="Gene3D" id="1.10.110.10">
    <property type="entry name" value="Plant lipid-transfer and hydrophobic proteins"/>
    <property type="match status" value="1"/>
</dbReference>
<evidence type="ECO:0000313" key="9">
    <source>
        <dbReference type="Proteomes" id="UP000554482"/>
    </source>
</evidence>
<comment type="caution">
    <text evidence="8">The sequence shown here is derived from an EMBL/GenBank/DDBJ whole genome shotgun (WGS) entry which is preliminary data.</text>
</comment>
<evidence type="ECO:0000256" key="4">
    <source>
        <dbReference type="ARBA" id="ARBA00023180"/>
    </source>
</evidence>
<name>A0A7J6WZ16_THATH</name>
<evidence type="ECO:0000256" key="2">
    <source>
        <dbReference type="ARBA" id="ARBA00022729"/>
    </source>
</evidence>
<keyword evidence="4" id="KW-0325">Glycoprotein</keyword>
<evidence type="ECO:0000256" key="6">
    <source>
        <dbReference type="SAM" id="SignalP"/>
    </source>
</evidence>
<feature type="compositionally biased region" description="Pro residues" evidence="5">
    <location>
        <begin position="113"/>
        <end position="122"/>
    </location>
</feature>
<dbReference type="InterPro" id="IPR036312">
    <property type="entry name" value="Bifun_inhib/LTP/seed_sf"/>
</dbReference>
<evidence type="ECO:0000256" key="5">
    <source>
        <dbReference type="SAM" id="MobiDB-lite"/>
    </source>
</evidence>
<protein>
    <submittedName>
        <fullName evidence="8">Bifunctional inhibitor/lipid-transfer protein/seed storage 2S albumin superfamily protein</fullName>
    </submittedName>
</protein>
<evidence type="ECO:0000256" key="1">
    <source>
        <dbReference type="ARBA" id="ARBA00009748"/>
    </source>
</evidence>
<evidence type="ECO:0000256" key="3">
    <source>
        <dbReference type="ARBA" id="ARBA00023157"/>
    </source>
</evidence>
<dbReference type="InterPro" id="IPR043325">
    <property type="entry name" value="LTSS"/>
</dbReference>
<dbReference type="Pfam" id="PF14368">
    <property type="entry name" value="LTP_2"/>
    <property type="match status" value="1"/>
</dbReference>
<dbReference type="SUPFAM" id="SSF47699">
    <property type="entry name" value="Bifunctional inhibitor/lipid-transfer protein/seed storage 2S albumin"/>
    <property type="match status" value="1"/>
</dbReference>
<keyword evidence="2 6" id="KW-0732">Signal</keyword>
<evidence type="ECO:0000313" key="8">
    <source>
        <dbReference type="EMBL" id="KAF5202664.1"/>
    </source>
</evidence>
<dbReference type="OrthoDB" id="690947at2759"/>
<gene>
    <name evidence="8" type="ORF">FRX31_007750</name>
</gene>
<organism evidence="8 9">
    <name type="scientific">Thalictrum thalictroides</name>
    <name type="common">Rue-anemone</name>
    <name type="synonym">Anemone thalictroides</name>
    <dbReference type="NCBI Taxonomy" id="46969"/>
    <lineage>
        <taxon>Eukaryota</taxon>
        <taxon>Viridiplantae</taxon>
        <taxon>Streptophyta</taxon>
        <taxon>Embryophyta</taxon>
        <taxon>Tracheophyta</taxon>
        <taxon>Spermatophyta</taxon>
        <taxon>Magnoliopsida</taxon>
        <taxon>Ranunculales</taxon>
        <taxon>Ranunculaceae</taxon>
        <taxon>Thalictroideae</taxon>
        <taxon>Thalictrum</taxon>
    </lineage>
</organism>
<dbReference type="PANTHER" id="PTHR33044">
    <property type="entry name" value="BIFUNCTIONAL INHIBITOR/LIPID-TRANSFER PROTEIN/SEED STORAGE 2S ALBUMIN SUPERFAMILY PROTEIN-RELATED"/>
    <property type="match status" value="1"/>
</dbReference>
<dbReference type="EMBL" id="JABWDY010007784">
    <property type="protein sequence ID" value="KAF5202664.1"/>
    <property type="molecule type" value="Genomic_DNA"/>
</dbReference>
<dbReference type="CDD" id="cd00010">
    <property type="entry name" value="AAI_LTSS"/>
    <property type="match status" value="1"/>
</dbReference>
<keyword evidence="3" id="KW-1015">Disulfide bond</keyword>
<feature type="region of interest" description="Disordered" evidence="5">
    <location>
        <begin position="108"/>
        <end position="129"/>
    </location>
</feature>
<dbReference type="InterPro" id="IPR016140">
    <property type="entry name" value="Bifunc_inhib/LTP/seed_store"/>
</dbReference>
<accession>A0A7J6WZ16</accession>
<dbReference type="AlphaFoldDB" id="A0A7J6WZ16"/>
<comment type="similarity">
    <text evidence="1">Belongs to the plant LTP family.</text>
</comment>
<evidence type="ECO:0000259" key="7">
    <source>
        <dbReference type="Pfam" id="PF14368"/>
    </source>
</evidence>
<feature type="signal peptide" evidence="6">
    <location>
        <begin position="1"/>
        <end position="28"/>
    </location>
</feature>
<proteinExistence type="inferred from homology"/>
<dbReference type="Proteomes" id="UP000554482">
    <property type="component" value="Unassembled WGS sequence"/>
</dbReference>
<reference evidence="8 9" key="1">
    <citation type="submission" date="2020-06" db="EMBL/GenBank/DDBJ databases">
        <title>Transcriptomic and genomic resources for Thalictrum thalictroides and T. hernandezii: Facilitating candidate gene discovery in an emerging model plant lineage.</title>
        <authorList>
            <person name="Arias T."/>
            <person name="Riano-Pachon D.M."/>
            <person name="Di Stilio V.S."/>
        </authorList>
    </citation>
    <scope>NUCLEOTIDE SEQUENCE [LARGE SCALE GENOMIC DNA]</scope>
    <source>
        <strain evidence="9">cv. WT478/WT964</strain>
        <tissue evidence="8">Leaves</tissue>
    </source>
</reference>
<sequence length="152" mass="15977">MVSSKSFLATMMLGTALVMILMVGETRAQIPDCASNLVGCASYLNSTKPPESCCKPLRETVATQRECLCSLYNDPNLLQSLRINITQALALTRTCGASADTSLCNNTGTAPAPTTPLTPPPGVAGRDDNSAGKMAWSGGFGLLLLWVSIMAY</sequence>
<feature type="domain" description="Bifunctional inhibitor/plant lipid transfer protein/seed storage helical" evidence="7">
    <location>
        <begin position="28"/>
        <end position="104"/>
    </location>
</feature>